<evidence type="ECO:0000259" key="5">
    <source>
        <dbReference type="PROSITE" id="PS50893"/>
    </source>
</evidence>
<dbReference type="Gene3D" id="3.40.50.300">
    <property type="entry name" value="P-loop containing nucleotide triphosphate hydrolases"/>
    <property type="match status" value="1"/>
</dbReference>
<evidence type="ECO:0000256" key="3">
    <source>
        <dbReference type="ARBA" id="ARBA00022741"/>
    </source>
</evidence>
<dbReference type="SUPFAM" id="SSF52540">
    <property type="entry name" value="P-loop containing nucleoside triphosphate hydrolases"/>
    <property type="match status" value="1"/>
</dbReference>
<dbReference type="PROSITE" id="PS00211">
    <property type="entry name" value="ABC_TRANSPORTER_1"/>
    <property type="match status" value="1"/>
</dbReference>
<evidence type="ECO:0000313" key="6">
    <source>
        <dbReference type="EMBL" id="MBP1848815.1"/>
    </source>
</evidence>
<accession>A0ABS4DT12</accession>
<dbReference type="InterPro" id="IPR027417">
    <property type="entry name" value="P-loop_NTPase"/>
</dbReference>
<dbReference type="RefSeq" id="WP_209941427.1">
    <property type="nucleotide sequence ID" value="NZ_JAGGJU010000001.1"/>
</dbReference>
<dbReference type="Pfam" id="PF00005">
    <property type="entry name" value="ABC_tran"/>
    <property type="match status" value="1"/>
</dbReference>
<evidence type="ECO:0000313" key="7">
    <source>
        <dbReference type="Proteomes" id="UP000759443"/>
    </source>
</evidence>
<dbReference type="EMBL" id="JAGGJU010000001">
    <property type="protein sequence ID" value="MBP1848815.1"/>
    <property type="molecule type" value="Genomic_DNA"/>
</dbReference>
<proteinExistence type="inferred from homology"/>
<dbReference type="PANTHER" id="PTHR42788:SF19">
    <property type="entry name" value="ALIPHATIC SULFONATES IMPORT ATP-BINDING PROTEIN SSUB 2"/>
    <property type="match status" value="1"/>
</dbReference>
<sequence>MIRIDIVKKAYGNKVVLRDVHLQLDAGETVAILGPSGAGKSTLLRIAAGIDERFEGRIVRPKRLAMVFQEPVLLPWRSVLKNLTLVHSDLRRDEAIAMLARTGIADKADLFPGQLSLGQQRRLALARAFAGRPELLIMDEPYVSLDPETADDMISLTEKLIRDSRPAVLLVTHARREAERLAGRSFVLKDTTLLPDHRPVDPELKRRMR</sequence>
<dbReference type="InterPro" id="IPR003439">
    <property type="entry name" value="ABC_transporter-like_ATP-bd"/>
</dbReference>
<keyword evidence="2" id="KW-0813">Transport</keyword>
<comment type="caution">
    <text evidence="6">The sequence shown here is derived from an EMBL/GenBank/DDBJ whole genome shotgun (WGS) entry which is preliminary data.</text>
</comment>
<dbReference type="PROSITE" id="PS50893">
    <property type="entry name" value="ABC_TRANSPORTER_2"/>
    <property type="match status" value="1"/>
</dbReference>
<name>A0ABS4DT12_9HYPH</name>
<organism evidence="6 7">
    <name type="scientific">Rhizobium halophytocola</name>
    <dbReference type="NCBI Taxonomy" id="735519"/>
    <lineage>
        <taxon>Bacteria</taxon>
        <taxon>Pseudomonadati</taxon>
        <taxon>Pseudomonadota</taxon>
        <taxon>Alphaproteobacteria</taxon>
        <taxon>Hyphomicrobiales</taxon>
        <taxon>Rhizobiaceae</taxon>
        <taxon>Rhizobium/Agrobacterium group</taxon>
        <taxon>Rhizobium</taxon>
    </lineage>
</organism>
<dbReference type="InterPro" id="IPR050166">
    <property type="entry name" value="ABC_transporter_ATP-bind"/>
</dbReference>
<dbReference type="GO" id="GO:0005524">
    <property type="term" value="F:ATP binding"/>
    <property type="evidence" value="ECO:0007669"/>
    <property type="project" value="UniProtKB-KW"/>
</dbReference>
<keyword evidence="4 6" id="KW-0067">ATP-binding</keyword>
<comment type="similarity">
    <text evidence="1">Belongs to the ABC transporter superfamily.</text>
</comment>
<evidence type="ECO:0000256" key="2">
    <source>
        <dbReference type="ARBA" id="ARBA00022448"/>
    </source>
</evidence>
<dbReference type="Proteomes" id="UP000759443">
    <property type="component" value="Unassembled WGS sequence"/>
</dbReference>
<dbReference type="InterPro" id="IPR017871">
    <property type="entry name" value="ABC_transporter-like_CS"/>
</dbReference>
<feature type="domain" description="ABC transporter" evidence="5">
    <location>
        <begin position="2"/>
        <end position="208"/>
    </location>
</feature>
<evidence type="ECO:0000256" key="4">
    <source>
        <dbReference type="ARBA" id="ARBA00022840"/>
    </source>
</evidence>
<dbReference type="SMART" id="SM00382">
    <property type="entry name" value="AAA"/>
    <property type="match status" value="1"/>
</dbReference>
<dbReference type="PANTHER" id="PTHR42788">
    <property type="entry name" value="TAURINE IMPORT ATP-BINDING PROTEIN-RELATED"/>
    <property type="match status" value="1"/>
</dbReference>
<keyword evidence="7" id="KW-1185">Reference proteome</keyword>
<reference evidence="6 7" key="1">
    <citation type="submission" date="2021-03" db="EMBL/GenBank/DDBJ databases">
        <title>Genomic Encyclopedia of Type Strains, Phase IV (KMG-IV): sequencing the most valuable type-strain genomes for metagenomic binning, comparative biology and taxonomic classification.</title>
        <authorList>
            <person name="Goeker M."/>
        </authorList>
    </citation>
    <scope>NUCLEOTIDE SEQUENCE [LARGE SCALE GENOMIC DNA]</scope>
    <source>
        <strain evidence="6 7">DSM 21600</strain>
    </source>
</reference>
<dbReference type="InterPro" id="IPR003593">
    <property type="entry name" value="AAA+_ATPase"/>
</dbReference>
<keyword evidence="3" id="KW-0547">Nucleotide-binding</keyword>
<protein>
    <submittedName>
        <fullName evidence="6">NitT/TauT family transport system ATP-binding protein</fullName>
    </submittedName>
</protein>
<evidence type="ECO:0000256" key="1">
    <source>
        <dbReference type="ARBA" id="ARBA00005417"/>
    </source>
</evidence>
<gene>
    <name evidence="6" type="ORF">J2Z17_000232</name>
</gene>